<name>A0A4D5S2W6_IXOSC</name>
<accession>A0A4D5S2W6</accession>
<dbReference type="AlphaFoldDB" id="A0A4D5S2W6"/>
<evidence type="ECO:0000313" key="1">
    <source>
        <dbReference type="EMBL" id="MOY43241.1"/>
    </source>
</evidence>
<reference evidence="1" key="1">
    <citation type="submission" date="2019-04" db="EMBL/GenBank/DDBJ databases">
        <title>An insight into the mialome of Ixodes scapularis.</title>
        <authorList>
            <person name="Ribeiro J.M."/>
            <person name="Mather T.N."/>
            <person name="Karim S."/>
        </authorList>
    </citation>
    <scope>NUCLEOTIDE SEQUENCE</scope>
</reference>
<organism evidence="1">
    <name type="scientific">Ixodes scapularis</name>
    <name type="common">Black-legged tick</name>
    <name type="synonym">Deer tick</name>
    <dbReference type="NCBI Taxonomy" id="6945"/>
    <lineage>
        <taxon>Eukaryota</taxon>
        <taxon>Metazoa</taxon>
        <taxon>Ecdysozoa</taxon>
        <taxon>Arthropoda</taxon>
        <taxon>Chelicerata</taxon>
        <taxon>Arachnida</taxon>
        <taxon>Acari</taxon>
        <taxon>Parasitiformes</taxon>
        <taxon>Ixodida</taxon>
        <taxon>Ixodoidea</taxon>
        <taxon>Ixodidae</taxon>
        <taxon>Ixodinae</taxon>
        <taxon>Ixodes</taxon>
    </lineage>
</organism>
<protein>
    <submittedName>
        <fullName evidence="1">Putative secreted protein</fullName>
    </submittedName>
</protein>
<dbReference type="EMBL" id="GHJT01009270">
    <property type="protein sequence ID" value="MOY43241.1"/>
    <property type="molecule type" value="Transcribed_RNA"/>
</dbReference>
<sequence>MCATGGLLPTAAAGRSLLPTAAATSLCHGATSTDHHSSRPREEERRRLLEELLSLHPLHGPVLLVL</sequence>
<proteinExistence type="predicted"/>